<evidence type="ECO:0000256" key="2">
    <source>
        <dbReference type="ARBA" id="ARBA00023125"/>
    </source>
</evidence>
<feature type="domain" description="HTH CENPB-type" evidence="4">
    <location>
        <begin position="3"/>
        <end position="74"/>
    </location>
</feature>
<dbReference type="Pfam" id="PF03221">
    <property type="entry name" value="HTH_Tnp_Tc5"/>
    <property type="match status" value="1"/>
</dbReference>
<feature type="compositionally biased region" description="Polar residues" evidence="3">
    <location>
        <begin position="569"/>
        <end position="583"/>
    </location>
</feature>
<reference evidence="6" key="1">
    <citation type="submission" date="2015-01" db="EMBL/GenBank/DDBJ databases">
        <title>Transcriptome Assembly of Fopius arisanus.</title>
        <authorList>
            <person name="Geib S."/>
        </authorList>
    </citation>
    <scope>NUCLEOTIDE SEQUENCE</scope>
</reference>
<feature type="region of interest" description="Disordered" evidence="3">
    <location>
        <begin position="515"/>
        <end position="595"/>
    </location>
</feature>
<gene>
    <name evidence="6" type="primary">TIGD6_3</name>
    <name evidence="7" type="synonym">TIGD6_0</name>
    <name evidence="5" type="synonym">TIGD6_1</name>
    <name evidence="7" type="ORF">g.54497</name>
    <name evidence="5" type="ORF">g.54501</name>
    <name evidence="6" type="ORF">g.54503</name>
</gene>
<name>A0A0C9RCS2_9HYME</name>
<proteinExistence type="predicted"/>
<keyword evidence="2" id="KW-0238">DNA-binding</keyword>
<dbReference type="GO" id="GO:0003677">
    <property type="term" value="F:DNA binding"/>
    <property type="evidence" value="ECO:0007669"/>
    <property type="project" value="UniProtKB-KW"/>
</dbReference>
<organism evidence="6">
    <name type="scientific">Fopius arisanus</name>
    <dbReference type="NCBI Taxonomy" id="64838"/>
    <lineage>
        <taxon>Eukaryota</taxon>
        <taxon>Metazoa</taxon>
        <taxon>Ecdysozoa</taxon>
        <taxon>Arthropoda</taxon>
        <taxon>Hexapoda</taxon>
        <taxon>Insecta</taxon>
        <taxon>Pterygota</taxon>
        <taxon>Neoptera</taxon>
        <taxon>Endopterygota</taxon>
        <taxon>Hymenoptera</taxon>
        <taxon>Apocrita</taxon>
        <taxon>Ichneumonoidea</taxon>
        <taxon>Braconidae</taxon>
        <taxon>Opiinae</taxon>
        <taxon>Fopius</taxon>
    </lineage>
</organism>
<dbReference type="GO" id="GO:0005634">
    <property type="term" value="C:nucleus"/>
    <property type="evidence" value="ECO:0007669"/>
    <property type="project" value="UniProtKB-SubCell"/>
</dbReference>
<feature type="compositionally biased region" description="Low complexity" evidence="3">
    <location>
        <begin position="586"/>
        <end position="595"/>
    </location>
</feature>
<evidence type="ECO:0000313" key="7">
    <source>
        <dbReference type="EMBL" id="JAG84142.1"/>
    </source>
</evidence>
<comment type="subcellular location">
    <subcellularLocation>
        <location evidence="1">Nucleus</location>
    </subcellularLocation>
</comment>
<dbReference type="InterPro" id="IPR009057">
    <property type="entry name" value="Homeodomain-like_sf"/>
</dbReference>
<dbReference type="Gene3D" id="1.10.10.60">
    <property type="entry name" value="Homeodomain-like"/>
    <property type="match status" value="1"/>
</dbReference>
<evidence type="ECO:0000256" key="1">
    <source>
        <dbReference type="ARBA" id="ARBA00004123"/>
    </source>
</evidence>
<accession>A0A0C9RCS2</accession>
<dbReference type="EMBL" id="GBYB01014373">
    <property type="protein sequence ID" value="JAG84140.1"/>
    <property type="molecule type" value="Transcribed_RNA"/>
</dbReference>
<feature type="region of interest" description="Disordered" evidence="3">
    <location>
        <begin position="419"/>
        <end position="479"/>
    </location>
</feature>
<feature type="compositionally biased region" description="Polar residues" evidence="3">
    <location>
        <begin position="435"/>
        <end position="452"/>
    </location>
</feature>
<dbReference type="EMBL" id="GBYB01014374">
    <property type="protein sequence ID" value="JAG84141.1"/>
    <property type="molecule type" value="Transcribed_RNA"/>
</dbReference>
<feature type="compositionally biased region" description="Basic and acidic residues" evidence="3">
    <location>
        <begin position="380"/>
        <end position="390"/>
    </location>
</feature>
<evidence type="ECO:0000256" key="3">
    <source>
        <dbReference type="SAM" id="MobiDB-lite"/>
    </source>
</evidence>
<feature type="compositionally biased region" description="Basic and acidic residues" evidence="3">
    <location>
        <begin position="419"/>
        <end position="429"/>
    </location>
</feature>
<dbReference type="AlphaFoldDB" id="A0A0C9RCS2"/>
<evidence type="ECO:0000313" key="6">
    <source>
        <dbReference type="EMBL" id="JAG84141.1"/>
    </source>
</evidence>
<feature type="region of interest" description="Disordered" evidence="3">
    <location>
        <begin position="363"/>
        <end position="404"/>
    </location>
</feature>
<dbReference type="SUPFAM" id="SSF46689">
    <property type="entry name" value="Homeodomain-like"/>
    <property type="match status" value="1"/>
</dbReference>
<evidence type="ECO:0000259" key="4">
    <source>
        <dbReference type="PROSITE" id="PS51253"/>
    </source>
</evidence>
<evidence type="ECO:0000313" key="5">
    <source>
        <dbReference type="EMBL" id="JAG84140.1"/>
    </source>
</evidence>
<dbReference type="EMBL" id="GBYB01014375">
    <property type="protein sequence ID" value="JAG84142.1"/>
    <property type="molecule type" value="Transcribed_RNA"/>
</dbReference>
<protein>
    <submittedName>
        <fullName evidence="7">TIGD6_0 protein</fullName>
    </submittedName>
    <submittedName>
        <fullName evidence="5">TIGD6_1 protein</fullName>
    </submittedName>
    <submittedName>
        <fullName evidence="6">TIGD6_3 protein</fullName>
    </submittedName>
</protein>
<sequence>MSGRKRPQSRIKNAMKEELLKWLCIQHATHAPLNRNILRLKANELVGRFDLTSFKCAESWLTTFLKRYHFPANLAEGVGPIFDDYHTWVEMIHGLINQYSYDDQYHLDELTMYTDFSPSTVYQPEITPDAPVDMSTLKLDVTTPSMYQTTILLVCNATGTQKQKPLISSPYPVQNNESYDYIQNDSSRITDEILSAYLFMVNHQMAEKGRVILLFMSRTRINILKMVRFTHILPVFLPYHFPSHLKPLRRDVSHCIKMSYRKSYITRLLSTEDGLWTPQDISQALVDSWLQLPREIIIVRFQRTKFRTDESSLSFECPEWESLETGVPFERFVTFDDDLGDGPGPMREDLRFLSRVKMQFNLKNSKATTGAGPQPQAGTSREEHLQRTGENHPGVGNIQDGRANPVKTSILMNIKSEEIHSGGAEDKTPAEVPLPNSSPDTPLNETSNTATPVTKLFPEDGDSSLIEASESTKSEDTESLMSRVHSMVDDFDSSLDNSLVPDDPGRMRVTAVKDLVDSGVPDSSVEPLDSPDDKRNETVEISSSMEVEVGDNPLDTSPGEPSSPHDTPELSTNASFPTSSIRGDQNEGNGNNEENSSASILTVLVDDVQGTSPGAVTSGFIDNPSTGYSDLQEVLDTSTEEKIITAARFVDEKMNYYASTVDRNGDNVENCDGFEREDLVGKNEGLVNTSRADKVDIPGINTPRIAEELTDCEKPLIVNLKNSPEDIPNPMEYSAAFEDIPPLPQVVGKPGTLSNNSTKFSSVVNTQGEIPLDASGIFKPIIINLSTSEVYPGVQMRALTTTPVIQDNYDTEKIYSTETALQEASRELEEKLRDLEASDSSRKISNFLDDDDNSGSSRSNEATSLLRDILNEAKELSETEFKGFSEKYLLEEGRCTNYCRGIKRPQEGDDELPDKKKLMSQENWAKCFENFPVFGPYNSESEPKDFRTDVNQREESCVFTCSEETLNPGPSSSE</sequence>
<dbReference type="InterPro" id="IPR006600">
    <property type="entry name" value="HTH_CenpB_DNA-bd_dom"/>
</dbReference>
<dbReference type="Pfam" id="PF03184">
    <property type="entry name" value="DDE_1"/>
    <property type="match status" value="1"/>
</dbReference>
<dbReference type="InterPro" id="IPR004875">
    <property type="entry name" value="DDE_SF_endonuclease_dom"/>
</dbReference>
<dbReference type="PROSITE" id="PS51253">
    <property type="entry name" value="HTH_CENPB"/>
    <property type="match status" value="1"/>
</dbReference>